<dbReference type="GO" id="GO:0016301">
    <property type="term" value="F:kinase activity"/>
    <property type="evidence" value="ECO:0007669"/>
    <property type="project" value="UniProtKB-KW"/>
</dbReference>
<dbReference type="EMBL" id="JAKIKT010000016">
    <property type="protein sequence ID" value="MCL2916525.1"/>
    <property type="molecule type" value="Genomic_DNA"/>
</dbReference>
<dbReference type="RefSeq" id="WP_115136621.1">
    <property type="nucleotide sequence ID" value="NZ_JAKIKT010000016.1"/>
</dbReference>
<dbReference type="InterPro" id="IPR023459">
    <property type="entry name" value="Tscrpt_elong_fac_GreA/B_fam"/>
</dbReference>
<proteinExistence type="predicted"/>
<reference evidence="2 3" key="1">
    <citation type="submission" date="2022-01" db="EMBL/GenBank/DDBJ databases">
        <title>Whole genome-based taxonomy of the Shewanellaceae.</title>
        <authorList>
            <person name="Martin-Rodriguez A.J."/>
        </authorList>
    </citation>
    <scope>NUCLEOTIDE SEQUENCE [LARGE SCALE GENOMIC DNA]</scope>
    <source>
        <strain evidence="2 3">DSM 21332</strain>
    </source>
</reference>
<dbReference type="NCBIfam" id="NF004396">
    <property type="entry name" value="PRK05753.1"/>
    <property type="match status" value="1"/>
</dbReference>
<dbReference type="Gene3D" id="3.10.50.30">
    <property type="entry name" value="Transcription elongation factor, GreA/GreB, C-terminal domain"/>
    <property type="match status" value="1"/>
</dbReference>
<dbReference type="Pfam" id="PF01272">
    <property type="entry name" value="GreA_GreB"/>
    <property type="match status" value="1"/>
</dbReference>
<dbReference type="SUPFAM" id="SSF54534">
    <property type="entry name" value="FKBP-like"/>
    <property type="match status" value="1"/>
</dbReference>
<keyword evidence="3" id="KW-1185">Reference proteome</keyword>
<dbReference type="Proteomes" id="UP001202831">
    <property type="component" value="Unassembled WGS sequence"/>
</dbReference>
<dbReference type="PANTHER" id="PTHR30437:SF5">
    <property type="entry name" value="REGULATOR OF NUCLEOSIDE DIPHOSPHATE KINASE"/>
    <property type="match status" value="1"/>
</dbReference>
<organism evidence="2 3">
    <name type="scientific">Shewanella corallii</name>
    <dbReference type="NCBI Taxonomy" id="560080"/>
    <lineage>
        <taxon>Bacteria</taxon>
        <taxon>Pseudomonadati</taxon>
        <taxon>Pseudomonadota</taxon>
        <taxon>Gammaproteobacteria</taxon>
        <taxon>Alteromonadales</taxon>
        <taxon>Shewanellaceae</taxon>
        <taxon>Shewanella</taxon>
    </lineage>
</organism>
<keyword evidence="2" id="KW-0808">Transferase</keyword>
<accession>A0ABT0NEF7</accession>
<dbReference type="PIRSF" id="PIRSF006092">
    <property type="entry name" value="GreA_GreB"/>
    <property type="match status" value="1"/>
</dbReference>
<protein>
    <submittedName>
        <fullName evidence="2">Nucleoside diphosphate kinase regulator</fullName>
    </submittedName>
</protein>
<evidence type="ECO:0000259" key="1">
    <source>
        <dbReference type="Pfam" id="PF01272"/>
    </source>
</evidence>
<dbReference type="PANTHER" id="PTHR30437">
    <property type="entry name" value="TRANSCRIPTION ELONGATION FACTOR GREA"/>
    <property type="match status" value="1"/>
</dbReference>
<comment type="caution">
    <text evidence="2">The sequence shown here is derived from an EMBL/GenBank/DDBJ whole genome shotgun (WGS) entry which is preliminary data.</text>
</comment>
<dbReference type="InterPro" id="IPR036953">
    <property type="entry name" value="GreA/GreB_C_sf"/>
</dbReference>
<name>A0ABT0NEF7_9GAMM</name>
<evidence type="ECO:0000313" key="2">
    <source>
        <dbReference type="EMBL" id="MCL2916525.1"/>
    </source>
</evidence>
<sequence>MNSQIHISSCDLNGILSLLEDSKMLSSNIAALEEELVRANVVDKEAIPKQVVTMNSTVVFKFVGENKVYIKKLVYPVDIENYDDISILAPVGSALIGMSKGQTLNWLMPNKTIKTIKVINVIK</sequence>
<dbReference type="InterPro" id="IPR001437">
    <property type="entry name" value="Tscrpt_elong_fac_GreA/B_C"/>
</dbReference>
<evidence type="ECO:0000313" key="3">
    <source>
        <dbReference type="Proteomes" id="UP001202831"/>
    </source>
</evidence>
<keyword evidence="2" id="KW-0418">Kinase</keyword>
<gene>
    <name evidence="2" type="primary">rnk</name>
    <name evidence="2" type="ORF">L2725_22565</name>
</gene>
<feature type="domain" description="Transcription elongation factor GreA/GreB C-terminal" evidence="1">
    <location>
        <begin position="48"/>
        <end position="121"/>
    </location>
</feature>